<dbReference type="Gene3D" id="3.40.50.150">
    <property type="entry name" value="Vaccinia Virus protein VP39"/>
    <property type="match status" value="1"/>
</dbReference>
<gene>
    <name evidence="11" type="ORF">ACFSDX_13370</name>
</gene>
<dbReference type="Proteomes" id="UP001597197">
    <property type="component" value="Unassembled WGS sequence"/>
</dbReference>
<dbReference type="InterPro" id="IPR035909">
    <property type="entry name" value="CheB_C"/>
</dbReference>
<dbReference type="Pfam" id="PF03705">
    <property type="entry name" value="CheR_N"/>
    <property type="match status" value="1"/>
</dbReference>
<protein>
    <recommendedName>
        <fullName evidence="2">protein-glutamate O-methyltransferase</fullName>
        <ecNumber evidence="2">2.1.1.80</ecNumber>
    </recommendedName>
</protein>
<comment type="caution">
    <text evidence="6">Lacks conserved residue(s) required for the propagation of feature annotation.</text>
</comment>
<accession>A0ABW4QV14</accession>
<keyword evidence="5" id="KW-0949">S-adenosyl-L-methionine</keyword>
<keyword evidence="3 11" id="KW-0489">Methyltransferase</keyword>
<evidence type="ECO:0000256" key="3">
    <source>
        <dbReference type="ARBA" id="ARBA00022603"/>
    </source>
</evidence>
<dbReference type="InterPro" id="IPR000014">
    <property type="entry name" value="PAS"/>
</dbReference>
<dbReference type="Gene3D" id="3.40.50.180">
    <property type="entry name" value="Methylesterase CheB, C-terminal domain"/>
    <property type="match status" value="1"/>
</dbReference>
<dbReference type="InterPro" id="IPR029063">
    <property type="entry name" value="SAM-dependent_MTases_sf"/>
</dbReference>
<dbReference type="RefSeq" id="WP_382314313.1">
    <property type="nucleotide sequence ID" value="NZ_JBHUFD010000005.1"/>
</dbReference>
<feature type="region of interest" description="Disordered" evidence="8">
    <location>
        <begin position="1"/>
        <end position="41"/>
    </location>
</feature>
<organism evidence="11 12">
    <name type="scientific">Hymenobacter bucti</name>
    <dbReference type="NCBI Taxonomy" id="1844114"/>
    <lineage>
        <taxon>Bacteria</taxon>
        <taxon>Pseudomonadati</taxon>
        <taxon>Bacteroidota</taxon>
        <taxon>Cytophagia</taxon>
        <taxon>Cytophagales</taxon>
        <taxon>Hymenobacteraceae</taxon>
        <taxon>Hymenobacter</taxon>
    </lineage>
</organism>
<dbReference type="SMART" id="SM00138">
    <property type="entry name" value="MeTrc"/>
    <property type="match status" value="1"/>
</dbReference>
<dbReference type="InterPro" id="IPR022641">
    <property type="entry name" value="CheR_N"/>
</dbReference>
<keyword evidence="7" id="KW-0175">Coiled coil</keyword>
<feature type="coiled-coil region" evidence="7">
    <location>
        <begin position="706"/>
        <end position="761"/>
    </location>
</feature>
<dbReference type="Pfam" id="PF01739">
    <property type="entry name" value="CheR"/>
    <property type="match status" value="1"/>
</dbReference>
<evidence type="ECO:0000256" key="7">
    <source>
        <dbReference type="SAM" id="Coils"/>
    </source>
</evidence>
<evidence type="ECO:0000256" key="5">
    <source>
        <dbReference type="ARBA" id="ARBA00022691"/>
    </source>
</evidence>
<dbReference type="InterPro" id="IPR036804">
    <property type="entry name" value="CheR_N_sf"/>
</dbReference>
<feature type="domain" description="CheR-type methyltransferase" evidence="10">
    <location>
        <begin position="254"/>
        <end position="503"/>
    </location>
</feature>
<dbReference type="PROSITE" id="PS50123">
    <property type="entry name" value="CHER"/>
    <property type="match status" value="1"/>
</dbReference>
<name>A0ABW4QV14_9BACT</name>
<feature type="domain" description="CheB-type methylesterase" evidence="9">
    <location>
        <begin position="43"/>
        <end position="233"/>
    </location>
</feature>
<comment type="catalytic activity">
    <reaction evidence="1">
        <text>L-glutamyl-[protein] + S-adenosyl-L-methionine = [protein]-L-glutamate 5-O-methyl ester + S-adenosyl-L-homocysteine</text>
        <dbReference type="Rhea" id="RHEA:24452"/>
        <dbReference type="Rhea" id="RHEA-COMP:10208"/>
        <dbReference type="Rhea" id="RHEA-COMP:10311"/>
        <dbReference type="ChEBI" id="CHEBI:29973"/>
        <dbReference type="ChEBI" id="CHEBI:57856"/>
        <dbReference type="ChEBI" id="CHEBI:59789"/>
        <dbReference type="ChEBI" id="CHEBI:82795"/>
        <dbReference type="EC" id="2.1.1.80"/>
    </reaction>
</comment>
<sequence>MKDSSTPAGNPTPTAAEAAAADPATPAPKPSRAARAAARGTSPSAEKFPVVALGGGVGSLEALEQFFAHLPTRTGLAYVVVVHPLPDQPDALVPLLQGFTSLPVQEARDGLRVHPNQVYVAPPTHDLNLLHGVLYLLKPTRPRNRRLPIDCFLQSLAKDAGECAVCILLSGQGADGSQGLKLVMENFGMVMVQDPDSATYAALPKAALATEFVDFVLPPELMPDQLLDYVGRPLDPRPSRSPVAPSAKQPSHALQKIFLLIRQQTGHDFSFYKRNTVFRRIERRMNSHQIKEFTQYVRYLQENPYEVEVLFRELLIGVTKFFRDTDAFASLQHHLKAVLLRKEPGSTVRVWAPGCSTGEEAYSLAIALLEVIEGLGPERRLKLQLFATDISAAGIDAARAGLYRESVAADVSPERLERYFIKADGHYQVRKELRDLVVFALHNINKDAPFTKLDLLCCRNLLIYLSSELQRNLLPVFHYAINPGGLLFLGPSENLTGFLDLFQPLDVKWKISRRTEAASAVPRLINFPFGTTRHSPAAALSPALMLPAASSHRHSGPFATLIQKNLLQAYTPPAVVINSKGEILYVNGRTGRYLEPAPGMSGLNVFEMARRELSFEISGAVHRAIQTREDVVVENIHVKTDLGQQLLRLTVKPLAEPDALQGLLLVVFEDQPTPQRVRQGKASMASPADSRDSIVAALDKELQYTKHRLQTTIEEMESSLEELKSTNEELQSANEELQSTNEEAMTNKEEMQSLNEELLTLNMQYLAKTEELSQSANDMKNLLDATEIAIIFLDNDMMVKRFTPQVSRIVNLLPADVGRSLAHFASNLRYAYLLRDVQQVLSRLTSVEVNIETTRGDWFTMRILPYRSLDNYINGAVITFTEITALKQLEGNLQDKAIFIESMQEAMREPVLALDRQLRLHSPSPSFAQAFGLVAADLEGQPLATISGGAWNQPALRERLQRLLDSVTPLADAFDDFVLEADFLGIGRRRVHLYGRRMLQQGQSTAWVLLGVRAIEEI</sequence>
<dbReference type="EMBL" id="JBHUFD010000005">
    <property type="protein sequence ID" value="MFD1873428.1"/>
    <property type="molecule type" value="Genomic_DNA"/>
</dbReference>
<dbReference type="Gene3D" id="1.10.155.10">
    <property type="entry name" value="Chemotaxis receptor methyltransferase CheR, N-terminal domain"/>
    <property type="match status" value="1"/>
</dbReference>
<reference evidence="12" key="1">
    <citation type="journal article" date="2019" name="Int. J. Syst. Evol. Microbiol.">
        <title>The Global Catalogue of Microorganisms (GCM) 10K type strain sequencing project: providing services to taxonomists for standard genome sequencing and annotation.</title>
        <authorList>
            <consortium name="The Broad Institute Genomics Platform"/>
            <consortium name="The Broad Institute Genome Sequencing Center for Infectious Disease"/>
            <person name="Wu L."/>
            <person name="Ma J."/>
        </authorList>
    </citation>
    <scope>NUCLEOTIDE SEQUENCE [LARGE SCALE GENOMIC DNA]</scope>
    <source>
        <strain evidence="12">CGMCC 1.15795</strain>
    </source>
</reference>
<evidence type="ECO:0000256" key="4">
    <source>
        <dbReference type="ARBA" id="ARBA00022679"/>
    </source>
</evidence>
<dbReference type="InterPro" id="IPR035965">
    <property type="entry name" value="PAS-like_dom_sf"/>
</dbReference>
<dbReference type="PANTHER" id="PTHR24422">
    <property type="entry name" value="CHEMOTAXIS PROTEIN METHYLTRANSFERASE"/>
    <property type="match status" value="1"/>
</dbReference>
<dbReference type="SUPFAM" id="SSF52738">
    <property type="entry name" value="Methylesterase CheB, C-terminal domain"/>
    <property type="match status" value="1"/>
</dbReference>
<dbReference type="InterPro" id="IPR000780">
    <property type="entry name" value="CheR_MeTrfase"/>
</dbReference>
<dbReference type="PRINTS" id="PR00996">
    <property type="entry name" value="CHERMTFRASE"/>
</dbReference>
<evidence type="ECO:0000256" key="8">
    <source>
        <dbReference type="SAM" id="MobiDB-lite"/>
    </source>
</evidence>
<dbReference type="PANTHER" id="PTHR24422:SF27">
    <property type="entry name" value="PROTEIN-GLUTAMATE O-METHYLTRANSFERASE"/>
    <property type="match status" value="1"/>
</dbReference>
<dbReference type="PROSITE" id="PS50122">
    <property type="entry name" value="CHEB"/>
    <property type="match status" value="1"/>
</dbReference>
<evidence type="ECO:0000313" key="11">
    <source>
        <dbReference type="EMBL" id="MFD1873428.1"/>
    </source>
</evidence>
<dbReference type="SUPFAM" id="SSF53335">
    <property type="entry name" value="S-adenosyl-L-methionine-dependent methyltransferases"/>
    <property type="match status" value="1"/>
</dbReference>
<dbReference type="Pfam" id="PF13596">
    <property type="entry name" value="PAS_10"/>
    <property type="match status" value="1"/>
</dbReference>
<keyword evidence="4" id="KW-0808">Transferase</keyword>
<keyword evidence="12" id="KW-1185">Reference proteome</keyword>
<dbReference type="CDD" id="cd16434">
    <property type="entry name" value="CheB-CheR_fusion"/>
    <property type="match status" value="1"/>
</dbReference>
<evidence type="ECO:0000256" key="2">
    <source>
        <dbReference type="ARBA" id="ARBA00012534"/>
    </source>
</evidence>
<dbReference type="Gene3D" id="3.30.450.20">
    <property type="entry name" value="PAS domain"/>
    <property type="match status" value="1"/>
</dbReference>
<dbReference type="EC" id="2.1.1.80" evidence="2"/>
<dbReference type="GO" id="GO:0008168">
    <property type="term" value="F:methyltransferase activity"/>
    <property type="evidence" value="ECO:0007669"/>
    <property type="project" value="UniProtKB-KW"/>
</dbReference>
<proteinExistence type="predicted"/>
<evidence type="ECO:0000256" key="1">
    <source>
        <dbReference type="ARBA" id="ARBA00001541"/>
    </source>
</evidence>
<comment type="caution">
    <text evidence="11">The sequence shown here is derived from an EMBL/GenBank/DDBJ whole genome shotgun (WGS) entry which is preliminary data.</text>
</comment>
<dbReference type="SMART" id="SM00091">
    <property type="entry name" value="PAS"/>
    <property type="match status" value="3"/>
</dbReference>
<evidence type="ECO:0000259" key="9">
    <source>
        <dbReference type="PROSITE" id="PS50122"/>
    </source>
</evidence>
<dbReference type="InterPro" id="IPR050903">
    <property type="entry name" value="Bact_Chemotaxis_MeTrfase"/>
</dbReference>
<dbReference type="Pfam" id="PF01339">
    <property type="entry name" value="CheB_methylest"/>
    <property type="match status" value="1"/>
</dbReference>
<dbReference type="InterPro" id="IPR022642">
    <property type="entry name" value="CheR_C"/>
</dbReference>
<evidence type="ECO:0000313" key="12">
    <source>
        <dbReference type="Proteomes" id="UP001597197"/>
    </source>
</evidence>
<evidence type="ECO:0000256" key="6">
    <source>
        <dbReference type="PROSITE-ProRule" id="PRU00050"/>
    </source>
</evidence>
<dbReference type="InterPro" id="IPR000673">
    <property type="entry name" value="Sig_transdc_resp-reg_Me-estase"/>
</dbReference>
<evidence type="ECO:0000259" key="10">
    <source>
        <dbReference type="PROSITE" id="PS50123"/>
    </source>
</evidence>
<dbReference type="GO" id="GO:0032259">
    <property type="term" value="P:methylation"/>
    <property type="evidence" value="ECO:0007669"/>
    <property type="project" value="UniProtKB-KW"/>
</dbReference>
<dbReference type="SUPFAM" id="SSF47757">
    <property type="entry name" value="Chemotaxis receptor methyltransferase CheR, N-terminal domain"/>
    <property type="match status" value="1"/>
</dbReference>
<dbReference type="SUPFAM" id="SSF55785">
    <property type="entry name" value="PYP-like sensor domain (PAS domain)"/>
    <property type="match status" value="2"/>
</dbReference>